<dbReference type="EMBL" id="JBBHJY010000008">
    <property type="protein sequence ID" value="MEJ6011361.1"/>
    <property type="molecule type" value="Genomic_DNA"/>
</dbReference>
<dbReference type="InterPro" id="IPR036890">
    <property type="entry name" value="HATPase_C_sf"/>
</dbReference>
<dbReference type="Gene3D" id="3.30.450.20">
    <property type="entry name" value="PAS domain"/>
    <property type="match status" value="1"/>
</dbReference>
<evidence type="ECO:0000313" key="14">
    <source>
        <dbReference type="Proteomes" id="UP001379235"/>
    </source>
</evidence>
<evidence type="ECO:0000256" key="11">
    <source>
        <dbReference type="ARBA" id="ARBA00023026"/>
    </source>
</evidence>
<evidence type="ECO:0000256" key="10">
    <source>
        <dbReference type="ARBA" id="ARBA00022840"/>
    </source>
</evidence>
<dbReference type="InterPro" id="IPR000700">
    <property type="entry name" value="PAS-assoc_C"/>
</dbReference>
<evidence type="ECO:0000256" key="9">
    <source>
        <dbReference type="ARBA" id="ARBA00022777"/>
    </source>
</evidence>
<dbReference type="Pfam" id="PF08448">
    <property type="entry name" value="PAS_4"/>
    <property type="match status" value="1"/>
</dbReference>
<dbReference type="Gene3D" id="3.30.565.10">
    <property type="entry name" value="Histidine kinase-like ATPase, C-terminal domain"/>
    <property type="match status" value="1"/>
</dbReference>
<dbReference type="Proteomes" id="UP001379235">
    <property type="component" value="Unassembled WGS sequence"/>
</dbReference>
<evidence type="ECO:0000256" key="1">
    <source>
        <dbReference type="ARBA" id="ARBA00000085"/>
    </source>
</evidence>
<evidence type="ECO:0000256" key="7">
    <source>
        <dbReference type="ARBA" id="ARBA00022737"/>
    </source>
</evidence>
<keyword evidence="14" id="KW-1185">Reference proteome</keyword>
<name>A0ABU8SCR2_9SPHN</name>
<proteinExistence type="predicted"/>
<dbReference type="InterPro" id="IPR013656">
    <property type="entry name" value="PAS_4"/>
</dbReference>
<keyword evidence="10" id="KW-0067">ATP-binding</keyword>
<dbReference type="NCBIfam" id="TIGR00229">
    <property type="entry name" value="sensory_box"/>
    <property type="match status" value="1"/>
</dbReference>
<keyword evidence="4" id="KW-0285">Flavoprotein</keyword>
<feature type="domain" description="PAC" evidence="12">
    <location>
        <begin position="79"/>
        <end position="133"/>
    </location>
</feature>
<comment type="caution">
    <text evidence="13">The sequence shown here is derived from an EMBL/GenBank/DDBJ whole genome shotgun (WGS) entry which is preliminary data.</text>
</comment>
<dbReference type="InterPro" id="IPR000014">
    <property type="entry name" value="PAS"/>
</dbReference>
<dbReference type="RefSeq" id="WP_339968520.1">
    <property type="nucleotide sequence ID" value="NZ_JBBHJY010000008.1"/>
</dbReference>
<dbReference type="SMART" id="SM00911">
    <property type="entry name" value="HWE_HK"/>
    <property type="match status" value="1"/>
</dbReference>
<evidence type="ECO:0000256" key="2">
    <source>
        <dbReference type="ARBA" id="ARBA00012438"/>
    </source>
</evidence>
<organism evidence="13 14">
    <name type="scientific">Novosphingobium aquae</name>
    <dbReference type="NCBI Taxonomy" id="3133435"/>
    <lineage>
        <taxon>Bacteria</taxon>
        <taxon>Pseudomonadati</taxon>
        <taxon>Pseudomonadota</taxon>
        <taxon>Alphaproteobacteria</taxon>
        <taxon>Sphingomonadales</taxon>
        <taxon>Sphingomonadaceae</taxon>
        <taxon>Novosphingobium</taxon>
    </lineage>
</organism>
<keyword evidence="9" id="KW-0418">Kinase</keyword>
<dbReference type="PANTHER" id="PTHR41523:SF7">
    <property type="entry name" value="HISTIDINE KINASE"/>
    <property type="match status" value="1"/>
</dbReference>
<dbReference type="CDD" id="cd00130">
    <property type="entry name" value="PAS"/>
    <property type="match status" value="1"/>
</dbReference>
<keyword evidence="5" id="KW-0288">FMN</keyword>
<evidence type="ECO:0000259" key="12">
    <source>
        <dbReference type="PROSITE" id="PS50113"/>
    </source>
</evidence>
<keyword evidence="6" id="KW-0808">Transferase</keyword>
<evidence type="ECO:0000313" key="13">
    <source>
        <dbReference type="EMBL" id="MEJ6011361.1"/>
    </source>
</evidence>
<keyword evidence="11" id="KW-0843">Virulence</keyword>
<dbReference type="PROSITE" id="PS50113">
    <property type="entry name" value="PAC"/>
    <property type="match status" value="1"/>
</dbReference>
<keyword evidence="8" id="KW-0547">Nucleotide-binding</keyword>
<gene>
    <name evidence="13" type="ORF">WG900_15685</name>
</gene>
<evidence type="ECO:0000256" key="8">
    <source>
        <dbReference type="ARBA" id="ARBA00022741"/>
    </source>
</evidence>
<dbReference type="InterPro" id="IPR011102">
    <property type="entry name" value="Sig_transdc_His_kinase_HWE"/>
</dbReference>
<accession>A0ABU8SCR2</accession>
<dbReference type="Pfam" id="PF07536">
    <property type="entry name" value="HWE_HK"/>
    <property type="match status" value="1"/>
</dbReference>
<dbReference type="InterPro" id="IPR035965">
    <property type="entry name" value="PAS-like_dom_sf"/>
</dbReference>
<sequence length="319" mass="34146">MLSSAALSAEALSNVLAQSVDCVKLIDLEGTVQWMNPNGLCAMEIDDSAAVCGLPWATFWPDDTRQQVLDALPSASLGNVVRFDAFCPTMKGSQRWWNVTVTAVKDIDGAPAGFLAISRDITEVELQRQALRIAAEEMRHRLRNTYAMIGSLMVGFGRGHGVVETFAKEMQSRLIALSAAQSLFVSGDAPGDLSVLIPALVQPFDMPSCRITTGQIANHAVSREQADAIALVLGELAVNSAKHGALLQGGTIDVSAHIQGERLKVVWKEDSAVPVSGQSRPGGQGLNLVTRIVKARDGTASVDWLSHGLVVTFDFPRDE</sequence>
<dbReference type="EC" id="2.7.13.3" evidence="2"/>
<evidence type="ECO:0000256" key="6">
    <source>
        <dbReference type="ARBA" id="ARBA00022679"/>
    </source>
</evidence>
<evidence type="ECO:0000256" key="4">
    <source>
        <dbReference type="ARBA" id="ARBA00022630"/>
    </source>
</evidence>
<dbReference type="SUPFAM" id="SSF55785">
    <property type="entry name" value="PYP-like sensor domain (PAS domain)"/>
    <property type="match status" value="1"/>
</dbReference>
<protein>
    <recommendedName>
        <fullName evidence="2">histidine kinase</fullName>
        <ecNumber evidence="2">2.7.13.3</ecNumber>
    </recommendedName>
</protein>
<evidence type="ECO:0000256" key="5">
    <source>
        <dbReference type="ARBA" id="ARBA00022643"/>
    </source>
</evidence>
<dbReference type="SUPFAM" id="SSF55874">
    <property type="entry name" value="ATPase domain of HSP90 chaperone/DNA topoisomerase II/histidine kinase"/>
    <property type="match status" value="1"/>
</dbReference>
<evidence type="ECO:0000256" key="3">
    <source>
        <dbReference type="ARBA" id="ARBA00022553"/>
    </source>
</evidence>
<comment type="catalytic activity">
    <reaction evidence="1">
        <text>ATP + protein L-histidine = ADP + protein N-phospho-L-histidine.</text>
        <dbReference type="EC" id="2.7.13.3"/>
    </reaction>
</comment>
<reference evidence="13 14" key="1">
    <citation type="submission" date="2024-03" db="EMBL/GenBank/DDBJ databases">
        <authorList>
            <person name="Jo J.-H."/>
        </authorList>
    </citation>
    <scope>NUCLEOTIDE SEQUENCE [LARGE SCALE GENOMIC DNA]</scope>
    <source>
        <strain evidence="13 14">AS3R-12</strain>
    </source>
</reference>
<keyword evidence="3" id="KW-0597">Phosphoprotein</keyword>
<dbReference type="PANTHER" id="PTHR41523">
    <property type="entry name" value="TWO-COMPONENT SYSTEM SENSOR PROTEIN"/>
    <property type="match status" value="1"/>
</dbReference>
<keyword evidence="7" id="KW-0677">Repeat</keyword>